<proteinExistence type="predicted"/>
<dbReference type="AlphaFoldDB" id="A0A6J4VE08"/>
<protein>
    <submittedName>
        <fullName evidence="2">Uncharacterized protein</fullName>
    </submittedName>
</protein>
<reference evidence="2" key="1">
    <citation type="submission" date="2020-02" db="EMBL/GenBank/DDBJ databases">
        <authorList>
            <person name="Meier V. D."/>
        </authorList>
    </citation>
    <scope>NUCLEOTIDE SEQUENCE</scope>
    <source>
        <strain evidence="2">AVDCRST_MAG33</strain>
    </source>
</reference>
<gene>
    <name evidence="2" type="ORF">AVDCRST_MAG33-2942</name>
</gene>
<evidence type="ECO:0000256" key="1">
    <source>
        <dbReference type="SAM" id="MobiDB-lite"/>
    </source>
</evidence>
<organism evidence="2">
    <name type="scientific">uncultured Thermomicrobiales bacterium</name>
    <dbReference type="NCBI Taxonomy" id="1645740"/>
    <lineage>
        <taxon>Bacteria</taxon>
        <taxon>Pseudomonadati</taxon>
        <taxon>Thermomicrobiota</taxon>
        <taxon>Thermomicrobia</taxon>
        <taxon>Thermomicrobiales</taxon>
        <taxon>environmental samples</taxon>
    </lineage>
</organism>
<evidence type="ECO:0000313" key="2">
    <source>
        <dbReference type="EMBL" id="CAA9574921.1"/>
    </source>
</evidence>
<name>A0A6J4VE08_9BACT</name>
<accession>A0A6J4VE08</accession>
<feature type="region of interest" description="Disordered" evidence="1">
    <location>
        <begin position="1"/>
        <end position="27"/>
    </location>
</feature>
<dbReference type="EMBL" id="CADCWK010000365">
    <property type="protein sequence ID" value="CAA9574921.1"/>
    <property type="molecule type" value="Genomic_DNA"/>
</dbReference>
<sequence length="140" mass="15798">MLRWRCGSERLTPRGDGPRQFPESLRPDAVQLTDLPLRDGRQLIQSLVSRRERHLPGRVADLPWDAVPGGLDRPKRPRHISLCRAPSVPRCDRLMPSRRIGTFGFPVAFFHRQYISEWRGYPPGGGSGTTMGVTDDGRSV</sequence>
<feature type="compositionally biased region" description="Basic and acidic residues" evidence="1">
    <location>
        <begin position="1"/>
        <end position="17"/>
    </location>
</feature>